<accession>A0A1H3EFC6</accession>
<dbReference type="AlphaFoldDB" id="A0A1H3EFC6"/>
<dbReference type="OrthoDB" id="2014935at2"/>
<feature type="compositionally biased region" description="Low complexity" evidence="1">
    <location>
        <begin position="1"/>
        <end position="16"/>
    </location>
</feature>
<sequence length="547" mass="55359">MTTRTPPRATAVATRPGEPPRAGAAVTRALVRQLRRGTAVVAGVCAVLPAFVAAEYERTFSGAVGVDSLTALAENPAIRTLFGPPVALDDPGGFTVWRTGTVLAVLVGVWAALAGTRVTRGEEEAGRAELLLAGRVRLTLLVRRALAVLLGAGAVVGAAVAVGMLVVGTAPTGAVLFGAVTGGTAAAGGALGVLAGQLLTERRAASGLAVGLLLAGLLARMVGDGVPALAWLHWAGPFGLGTRVAPYADDRWTPLLVLAGQVAVLAAVALVLAGSRDVGTGHWRGRDRGRAPSRLLRSLPGLAVHRTRRPTLTWSLGVAAYFLLIGLLATAMLDFLRDNPVFAQLAAAAGFARLASVQGYAASLFSLLAVPVGAYAAGRVAAVAADETASRLTLLYSRPVGRVRWLAWETAVVAVGAVVVAAAAGVATWAGATWVDAGLGPGEALRGALSVVPVALLCLGAALFALGWLPSAVLAVGVLPAAGGYLLLVLADSFRWPSWVRELSPFAHLAAVPAEPVDVGGAVGLLLVAVVLGAAGIAGYARRDLRS</sequence>
<dbReference type="STRING" id="1137993.SAMN05660209_01183"/>
<evidence type="ECO:0000256" key="1">
    <source>
        <dbReference type="SAM" id="MobiDB-lite"/>
    </source>
</evidence>
<dbReference type="EMBL" id="FNOT01000003">
    <property type="protein sequence ID" value="SDX77325.1"/>
    <property type="molecule type" value="Genomic_DNA"/>
</dbReference>
<keyword evidence="2" id="KW-1133">Transmembrane helix</keyword>
<feature type="transmembrane region" description="Helical" evidence="2">
    <location>
        <begin position="145"/>
        <end position="168"/>
    </location>
</feature>
<feature type="transmembrane region" description="Helical" evidence="2">
    <location>
        <begin position="360"/>
        <end position="385"/>
    </location>
</feature>
<feature type="transmembrane region" description="Helical" evidence="2">
    <location>
        <begin position="473"/>
        <end position="491"/>
    </location>
</feature>
<feature type="transmembrane region" description="Helical" evidence="2">
    <location>
        <begin position="406"/>
        <end position="432"/>
    </location>
</feature>
<feature type="region of interest" description="Disordered" evidence="1">
    <location>
        <begin position="1"/>
        <end position="21"/>
    </location>
</feature>
<evidence type="ECO:0000313" key="4">
    <source>
        <dbReference type="Proteomes" id="UP000198921"/>
    </source>
</evidence>
<dbReference type="RefSeq" id="WP_091152487.1">
    <property type="nucleotide sequence ID" value="NZ_FNOT01000003.1"/>
</dbReference>
<evidence type="ECO:0000256" key="2">
    <source>
        <dbReference type="SAM" id="Phobius"/>
    </source>
</evidence>
<feature type="transmembrane region" description="Helical" evidence="2">
    <location>
        <begin position="94"/>
        <end position="113"/>
    </location>
</feature>
<feature type="transmembrane region" description="Helical" evidence="2">
    <location>
        <begin position="208"/>
        <end position="232"/>
    </location>
</feature>
<feature type="transmembrane region" description="Helical" evidence="2">
    <location>
        <begin position="252"/>
        <end position="274"/>
    </location>
</feature>
<feature type="transmembrane region" description="Helical" evidence="2">
    <location>
        <begin position="174"/>
        <end position="196"/>
    </location>
</feature>
<keyword evidence="2" id="KW-0472">Membrane</keyword>
<gene>
    <name evidence="3" type="ORF">SAMN05660209_01183</name>
</gene>
<protein>
    <submittedName>
        <fullName evidence="3">ABC-2 type transport system permease protein</fullName>
    </submittedName>
</protein>
<feature type="transmembrane region" description="Helical" evidence="2">
    <location>
        <begin position="312"/>
        <end position="333"/>
    </location>
</feature>
<name>A0A1H3EFC6_9ACTN</name>
<feature type="transmembrane region" description="Helical" evidence="2">
    <location>
        <begin position="519"/>
        <end position="541"/>
    </location>
</feature>
<reference evidence="4" key="1">
    <citation type="submission" date="2016-10" db="EMBL/GenBank/DDBJ databases">
        <authorList>
            <person name="Varghese N."/>
            <person name="Submissions S."/>
        </authorList>
    </citation>
    <scope>NUCLEOTIDE SEQUENCE [LARGE SCALE GENOMIC DNA]</scope>
    <source>
        <strain evidence="4">DSM 45422</strain>
    </source>
</reference>
<dbReference type="Proteomes" id="UP000198921">
    <property type="component" value="Unassembled WGS sequence"/>
</dbReference>
<feature type="transmembrane region" description="Helical" evidence="2">
    <location>
        <begin position="37"/>
        <end position="54"/>
    </location>
</feature>
<proteinExistence type="predicted"/>
<evidence type="ECO:0000313" key="3">
    <source>
        <dbReference type="EMBL" id="SDX77325.1"/>
    </source>
</evidence>
<feature type="transmembrane region" description="Helical" evidence="2">
    <location>
        <begin position="444"/>
        <end position="466"/>
    </location>
</feature>
<organism evidence="3 4">
    <name type="scientific">Geodermatophilus africanus</name>
    <dbReference type="NCBI Taxonomy" id="1137993"/>
    <lineage>
        <taxon>Bacteria</taxon>
        <taxon>Bacillati</taxon>
        <taxon>Actinomycetota</taxon>
        <taxon>Actinomycetes</taxon>
        <taxon>Geodermatophilales</taxon>
        <taxon>Geodermatophilaceae</taxon>
        <taxon>Geodermatophilus</taxon>
    </lineage>
</organism>
<keyword evidence="4" id="KW-1185">Reference proteome</keyword>
<keyword evidence="2" id="KW-0812">Transmembrane</keyword>